<gene>
    <name evidence="2" type="ORF">EYF80_040632</name>
</gene>
<feature type="compositionally biased region" description="Low complexity" evidence="1">
    <location>
        <begin position="84"/>
        <end position="108"/>
    </location>
</feature>
<evidence type="ECO:0000313" key="2">
    <source>
        <dbReference type="EMBL" id="TNN49169.1"/>
    </source>
</evidence>
<dbReference type="Proteomes" id="UP000314294">
    <property type="component" value="Unassembled WGS sequence"/>
</dbReference>
<evidence type="ECO:0000256" key="1">
    <source>
        <dbReference type="SAM" id="MobiDB-lite"/>
    </source>
</evidence>
<reference evidence="2 3" key="1">
    <citation type="submission" date="2019-03" db="EMBL/GenBank/DDBJ databases">
        <title>First draft genome of Liparis tanakae, snailfish: a comprehensive survey of snailfish specific genes.</title>
        <authorList>
            <person name="Kim W."/>
            <person name="Song I."/>
            <person name="Jeong J.-H."/>
            <person name="Kim D."/>
            <person name="Kim S."/>
            <person name="Ryu S."/>
            <person name="Song J.Y."/>
            <person name="Lee S.K."/>
        </authorList>
    </citation>
    <scope>NUCLEOTIDE SEQUENCE [LARGE SCALE GENOMIC DNA]</scope>
    <source>
        <tissue evidence="2">Muscle</tissue>
    </source>
</reference>
<protein>
    <submittedName>
        <fullName evidence="2">Uncharacterized protein</fullName>
    </submittedName>
</protein>
<name>A0A4Z2G6K7_9TELE</name>
<accession>A0A4Z2G6K7</accession>
<keyword evidence="3" id="KW-1185">Reference proteome</keyword>
<comment type="caution">
    <text evidence="2">The sequence shown here is derived from an EMBL/GenBank/DDBJ whole genome shotgun (WGS) entry which is preliminary data.</text>
</comment>
<sequence>MAVTRGLPVGVIMGSLHGGFEDESIRPNGLQRGGLRAAVGVAALILHLSHGFHSKTVVYDGDVSHAAGAISIESSRTECNAVSPEQAGQPEQPEQSVQPVQPVQPEQLQRGERRERTGHFTLNCMNASLAWLTVSVDHELLFMNLPSGAMAMLSQAEHLTSLLLLEVLSDSSPK</sequence>
<proteinExistence type="predicted"/>
<dbReference type="EMBL" id="SRLO01000666">
    <property type="protein sequence ID" value="TNN49169.1"/>
    <property type="molecule type" value="Genomic_DNA"/>
</dbReference>
<organism evidence="2 3">
    <name type="scientific">Liparis tanakae</name>
    <name type="common">Tanaka's snailfish</name>
    <dbReference type="NCBI Taxonomy" id="230148"/>
    <lineage>
        <taxon>Eukaryota</taxon>
        <taxon>Metazoa</taxon>
        <taxon>Chordata</taxon>
        <taxon>Craniata</taxon>
        <taxon>Vertebrata</taxon>
        <taxon>Euteleostomi</taxon>
        <taxon>Actinopterygii</taxon>
        <taxon>Neopterygii</taxon>
        <taxon>Teleostei</taxon>
        <taxon>Neoteleostei</taxon>
        <taxon>Acanthomorphata</taxon>
        <taxon>Eupercaria</taxon>
        <taxon>Perciformes</taxon>
        <taxon>Cottioidei</taxon>
        <taxon>Cottales</taxon>
        <taxon>Liparidae</taxon>
        <taxon>Liparis</taxon>
    </lineage>
</organism>
<feature type="region of interest" description="Disordered" evidence="1">
    <location>
        <begin position="77"/>
        <end position="112"/>
    </location>
</feature>
<dbReference type="AlphaFoldDB" id="A0A4Z2G6K7"/>
<evidence type="ECO:0000313" key="3">
    <source>
        <dbReference type="Proteomes" id="UP000314294"/>
    </source>
</evidence>